<organism evidence="2 3">
    <name type="scientific">Methanobacterium formicicum (strain DSM 3637 / PP1)</name>
    <dbReference type="NCBI Taxonomy" id="1204725"/>
    <lineage>
        <taxon>Archaea</taxon>
        <taxon>Methanobacteriati</taxon>
        <taxon>Methanobacteriota</taxon>
        <taxon>Methanomada group</taxon>
        <taxon>Methanobacteria</taxon>
        <taxon>Methanobacteriales</taxon>
        <taxon>Methanobacteriaceae</taxon>
        <taxon>Methanobacterium</taxon>
    </lineage>
</organism>
<comment type="caution">
    <text evidence="2">The sequence shown here is derived from an EMBL/GenBank/DDBJ whole genome shotgun (WGS) entry which is preliminary data.</text>
</comment>
<dbReference type="AlphaFoldDB" id="K2QCC4"/>
<sequence>MKKQANEVKGQVLQTIATLITTAFGLIAALAWNEAIKAIILQFLPKGSDLWGLLIYAVVITIIAVVATIIIGRAIAQPEEVQLVKIVDE</sequence>
<dbReference type="EMBL" id="AMPO01000006">
    <property type="protein sequence ID" value="EKF85661.1"/>
    <property type="molecule type" value="Genomic_DNA"/>
</dbReference>
<evidence type="ECO:0000313" key="3">
    <source>
        <dbReference type="Proteomes" id="UP000007360"/>
    </source>
</evidence>
<dbReference type="RefSeq" id="WP_004030953.1">
    <property type="nucleotide sequence ID" value="NZ_AMPO01000006.1"/>
</dbReference>
<accession>K2QCC4</accession>
<dbReference type="Proteomes" id="UP000007360">
    <property type="component" value="Unassembled WGS sequence"/>
</dbReference>
<dbReference type="Pfam" id="PF18898">
    <property type="entry name" value="DUF5654"/>
    <property type="match status" value="1"/>
</dbReference>
<proteinExistence type="predicted"/>
<keyword evidence="1" id="KW-1133">Transmembrane helix</keyword>
<feature type="transmembrane region" description="Helical" evidence="1">
    <location>
        <begin position="53"/>
        <end position="76"/>
    </location>
</feature>
<feature type="transmembrane region" description="Helical" evidence="1">
    <location>
        <begin position="12"/>
        <end position="33"/>
    </location>
</feature>
<keyword evidence="1" id="KW-0472">Membrane</keyword>
<evidence type="ECO:0000313" key="2">
    <source>
        <dbReference type="EMBL" id="EKF85661.1"/>
    </source>
</evidence>
<keyword evidence="1" id="KW-0812">Transmembrane</keyword>
<dbReference type="PATRIC" id="fig|1204725.3.peg.1609"/>
<dbReference type="InterPro" id="IPR043713">
    <property type="entry name" value="DUF5654"/>
</dbReference>
<name>K2QCC4_METFP</name>
<reference evidence="2 3" key="1">
    <citation type="journal article" date="2012" name="J. Bacteriol.">
        <title>Draft genome sequence of Methanobacterium formicicum DSM 3637, an archaebacterium isolated from the methane producer amoeba Pelomyxa palustris.</title>
        <authorList>
            <person name="Gutierrez G."/>
        </authorList>
    </citation>
    <scope>NUCLEOTIDE SEQUENCE [LARGE SCALE GENOMIC DNA]</scope>
    <source>
        <strain evidence="3">DSM 3637 / PP1</strain>
    </source>
</reference>
<protein>
    <submittedName>
        <fullName evidence="2">Uncharacterized protein</fullName>
    </submittedName>
</protein>
<evidence type="ECO:0000256" key="1">
    <source>
        <dbReference type="SAM" id="Phobius"/>
    </source>
</evidence>
<dbReference type="OrthoDB" id="117061at2157"/>
<keyword evidence="3" id="KW-1185">Reference proteome</keyword>
<gene>
    <name evidence="2" type="ORF">A994_08011</name>
</gene>